<feature type="repeat" description="WD" evidence="3">
    <location>
        <begin position="66"/>
        <end position="107"/>
    </location>
</feature>
<dbReference type="EMBL" id="OU895879">
    <property type="protein sequence ID" value="CAG9809908.1"/>
    <property type="molecule type" value="Genomic_DNA"/>
</dbReference>
<feature type="region of interest" description="Disordered" evidence="4">
    <location>
        <begin position="34"/>
        <end position="56"/>
    </location>
</feature>
<dbReference type="Proteomes" id="UP001153620">
    <property type="component" value="Chromosome 3"/>
</dbReference>
<dbReference type="Pfam" id="PF00400">
    <property type="entry name" value="WD40"/>
    <property type="match status" value="4"/>
</dbReference>
<reference evidence="5" key="2">
    <citation type="submission" date="2022-10" db="EMBL/GenBank/DDBJ databases">
        <authorList>
            <consortium name="ENA_rothamsted_submissions"/>
            <consortium name="culmorum"/>
            <person name="King R."/>
        </authorList>
    </citation>
    <scope>NUCLEOTIDE SEQUENCE</scope>
</reference>
<organism evidence="5 6">
    <name type="scientific">Chironomus riparius</name>
    <dbReference type="NCBI Taxonomy" id="315576"/>
    <lineage>
        <taxon>Eukaryota</taxon>
        <taxon>Metazoa</taxon>
        <taxon>Ecdysozoa</taxon>
        <taxon>Arthropoda</taxon>
        <taxon>Hexapoda</taxon>
        <taxon>Insecta</taxon>
        <taxon>Pterygota</taxon>
        <taxon>Neoptera</taxon>
        <taxon>Endopterygota</taxon>
        <taxon>Diptera</taxon>
        <taxon>Nematocera</taxon>
        <taxon>Chironomoidea</taxon>
        <taxon>Chironomidae</taxon>
        <taxon>Chironominae</taxon>
        <taxon>Chironomus</taxon>
    </lineage>
</organism>
<accession>A0A9N9S267</accession>
<dbReference type="AlphaFoldDB" id="A0A9N9S267"/>
<evidence type="ECO:0000313" key="5">
    <source>
        <dbReference type="EMBL" id="CAG9809908.1"/>
    </source>
</evidence>
<keyword evidence="6" id="KW-1185">Reference proteome</keyword>
<keyword evidence="1 3" id="KW-0853">WD repeat</keyword>
<dbReference type="PROSITE" id="PS50294">
    <property type="entry name" value="WD_REPEATS_REGION"/>
    <property type="match status" value="1"/>
</dbReference>
<name>A0A9N9S267_9DIPT</name>
<protein>
    <recommendedName>
        <fullName evidence="7">Angio-associated migratory cell protein</fullName>
    </recommendedName>
</protein>
<evidence type="ECO:0000313" key="6">
    <source>
        <dbReference type="Proteomes" id="UP001153620"/>
    </source>
</evidence>
<evidence type="ECO:0008006" key="7">
    <source>
        <dbReference type="Google" id="ProtNLM"/>
    </source>
</evidence>
<feature type="repeat" description="WD" evidence="3">
    <location>
        <begin position="377"/>
        <end position="412"/>
    </location>
</feature>
<evidence type="ECO:0000256" key="1">
    <source>
        <dbReference type="ARBA" id="ARBA00022574"/>
    </source>
</evidence>
<dbReference type="InterPro" id="IPR001680">
    <property type="entry name" value="WD40_rpt"/>
</dbReference>
<dbReference type="PROSITE" id="PS50082">
    <property type="entry name" value="WD_REPEATS_2"/>
    <property type="match status" value="3"/>
</dbReference>
<proteinExistence type="predicted"/>
<feature type="compositionally biased region" description="Acidic residues" evidence="4">
    <location>
        <begin position="36"/>
        <end position="53"/>
    </location>
</feature>
<evidence type="ECO:0000256" key="2">
    <source>
        <dbReference type="ARBA" id="ARBA00022737"/>
    </source>
</evidence>
<evidence type="ECO:0000256" key="3">
    <source>
        <dbReference type="PROSITE-ProRule" id="PRU00221"/>
    </source>
</evidence>
<dbReference type="SMART" id="SM00320">
    <property type="entry name" value="WD40"/>
    <property type="match status" value="7"/>
</dbReference>
<keyword evidence="2" id="KW-0677">Repeat</keyword>
<dbReference type="InterPro" id="IPR015943">
    <property type="entry name" value="WD40/YVTN_repeat-like_dom_sf"/>
</dbReference>
<dbReference type="OrthoDB" id="10261640at2759"/>
<gene>
    <name evidence="5" type="ORF">CHIRRI_LOCUS12728</name>
</gene>
<reference evidence="5" key="1">
    <citation type="submission" date="2022-01" db="EMBL/GenBank/DDBJ databases">
        <authorList>
            <person name="King R."/>
        </authorList>
    </citation>
    <scope>NUCLEOTIDE SEQUENCE</scope>
</reference>
<dbReference type="Gene3D" id="2.130.10.10">
    <property type="entry name" value="YVTN repeat-like/Quinoprotein amine dehydrogenase"/>
    <property type="match status" value="1"/>
</dbReference>
<dbReference type="InterPro" id="IPR011047">
    <property type="entry name" value="Quinoprotein_ADH-like_sf"/>
</dbReference>
<evidence type="ECO:0000256" key="4">
    <source>
        <dbReference type="SAM" id="MobiDB-lite"/>
    </source>
</evidence>
<dbReference type="InterPro" id="IPR051179">
    <property type="entry name" value="WD_repeat_multifunction"/>
</dbReference>
<sequence>MRENTPPASPYHDEDEELVYVGDDIDEVIEHLEGIPDNEMEDIDEEEDLEDDGNVTPERDDSILTFSKHTSALFCGNFSTDGSLAVTGGEDDKAYVWATDTGDVVFEVTEHKDSVIAAEFSYDGAYLATGDMAGELRVFKIDKNYKKVWEFSMGDMSWMQWHRKSNVLLAGSEVGEIYIWRIPSGDCKVLQGAGDKCEVAIFTSDDKRLAAGYGDGTFKLWDIKNQQVLLNIGPDEPSSSDENEEVPPPSITTIATDNENQLIITGGVDGTAKLIGSNGLIGNLSIPQSSSLESFPIERVLIDCPGLEFKVAVTANLGGKVIIWDVARQSIRNECKDEDASGVTTMIWGREQTIMAGTLGGAVKAWNVRNGELKFKLLGHANNIHDICYHEKKNLLLTVSEDKTAKIYTLPL</sequence>
<dbReference type="PANTHER" id="PTHR19857">
    <property type="entry name" value="MITOCHONDRIAL DIVISION PROTEIN 1-RELATED"/>
    <property type="match status" value="1"/>
</dbReference>
<feature type="repeat" description="WD" evidence="3">
    <location>
        <begin position="202"/>
        <end position="231"/>
    </location>
</feature>
<dbReference type="PANTHER" id="PTHR19857:SF8">
    <property type="entry name" value="ANGIO-ASSOCIATED MIGRATORY CELL PROTEIN"/>
    <property type="match status" value="1"/>
</dbReference>
<dbReference type="SUPFAM" id="SSF50998">
    <property type="entry name" value="Quinoprotein alcohol dehydrogenase-like"/>
    <property type="match status" value="1"/>
</dbReference>